<dbReference type="EMBL" id="WIXP02000006">
    <property type="protein sequence ID" value="KAF6209416.1"/>
    <property type="molecule type" value="Genomic_DNA"/>
</dbReference>
<evidence type="ECO:0000313" key="2">
    <source>
        <dbReference type="EMBL" id="KAF6209416.1"/>
    </source>
</evidence>
<comment type="caution">
    <text evidence="2">The sequence shown here is derived from an EMBL/GenBank/DDBJ whole genome shotgun (WGS) entry which is preliminary data.</text>
</comment>
<evidence type="ECO:0000256" key="1">
    <source>
        <dbReference type="SAM" id="MobiDB-lite"/>
    </source>
</evidence>
<keyword evidence="3" id="KW-1185">Reference proteome</keyword>
<sequence>MSSSESDQEPSQKRKREKRETGVHQVWCGSEELEQVSSYTYLGVLLSRSGVFFQQARKALNKGIAAYKNVWPVIFRSQSADPETWYGLFFGAVASTSLCGAEVWAYPYAEFLERVSG</sequence>
<gene>
    <name evidence="2" type="ORF">GE061_015163</name>
</gene>
<proteinExistence type="predicted"/>
<dbReference type="AlphaFoldDB" id="A0A8S9XN12"/>
<reference evidence="2" key="1">
    <citation type="journal article" date="2021" name="Mol. Ecol. Resour.">
        <title>Apolygus lucorum genome provides insights into omnivorousness and mesophyll feeding.</title>
        <authorList>
            <person name="Liu Y."/>
            <person name="Liu H."/>
            <person name="Wang H."/>
            <person name="Huang T."/>
            <person name="Liu B."/>
            <person name="Yang B."/>
            <person name="Yin L."/>
            <person name="Li B."/>
            <person name="Zhang Y."/>
            <person name="Zhang S."/>
            <person name="Jiang F."/>
            <person name="Zhang X."/>
            <person name="Ren Y."/>
            <person name="Wang B."/>
            <person name="Wang S."/>
            <person name="Lu Y."/>
            <person name="Wu K."/>
            <person name="Fan W."/>
            <person name="Wang G."/>
        </authorList>
    </citation>
    <scope>NUCLEOTIDE SEQUENCE</scope>
    <source>
        <strain evidence="2">12Hb</strain>
    </source>
</reference>
<dbReference type="OrthoDB" id="7700451at2759"/>
<organism evidence="2 3">
    <name type="scientific">Apolygus lucorum</name>
    <name type="common">Small green plant bug</name>
    <name type="synonym">Lygocoris lucorum</name>
    <dbReference type="NCBI Taxonomy" id="248454"/>
    <lineage>
        <taxon>Eukaryota</taxon>
        <taxon>Metazoa</taxon>
        <taxon>Ecdysozoa</taxon>
        <taxon>Arthropoda</taxon>
        <taxon>Hexapoda</taxon>
        <taxon>Insecta</taxon>
        <taxon>Pterygota</taxon>
        <taxon>Neoptera</taxon>
        <taxon>Paraneoptera</taxon>
        <taxon>Hemiptera</taxon>
        <taxon>Heteroptera</taxon>
        <taxon>Panheteroptera</taxon>
        <taxon>Cimicomorpha</taxon>
        <taxon>Miridae</taxon>
        <taxon>Mirini</taxon>
        <taxon>Apolygus</taxon>
    </lineage>
</organism>
<feature type="region of interest" description="Disordered" evidence="1">
    <location>
        <begin position="1"/>
        <end position="22"/>
    </location>
</feature>
<evidence type="ECO:0000313" key="3">
    <source>
        <dbReference type="Proteomes" id="UP000466442"/>
    </source>
</evidence>
<protein>
    <submittedName>
        <fullName evidence="2">Uncharacterized protein</fullName>
    </submittedName>
</protein>
<dbReference type="Proteomes" id="UP000466442">
    <property type="component" value="Unassembled WGS sequence"/>
</dbReference>
<name>A0A8S9XN12_APOLU</name>
<accession>A0A8S9XN12</accession>